<dbReference type="EMBL" id="JACEFF010000154">
    <property type="protein sequence ID" value="KAH9643102.1"/>
    <property type="molecule type" value="Genomic_DNA"/>
</dbReference>
<dbReference type="GO" id="GO:0006596">
    <property type="term" value="P:polyamine biosynthetic process"/>
    <property type="evidence" value="ECO:0007669"/>
    <property type="project" value="UniProtKB-UniRule"/>
</dbReference>
<proteinExistence type="predicted"/>
<dbReference type="Proteomes" id="UP000814243">
    <property type="component" value="Unassembled WGS sequence"/>
</dbReference>
<protein>
    <recommendedName>
        <fullName evidence="3">PABS domain-containing protein</fullName>
    </recommendedName>
</protein>
<evidence type="ECO:0000313" key="5">
    <source>
        <dbReference type="Proteomes" id="UP000814243"/>
    </source>
</evidence>
<accession>A0A922MV96</accession>
<reference evidence="4" key="1">
    <citation type="journal article" date="2021" name="G3 (Bethesda)">
        <title>Genome and transcriptome analysis of the beet armyworm Spodoptera exigua reveals targets for pest control. .</title>
        <authorList>
            <person name="Simon S."/>
            <person name="Breeschoten T."/>
            <person name="Jansen H.J."/>
            <person name="Dirks R.P."/>
            <person name="Schranz M.E."/>
            <person name="Ros V.I.D."/>
        </authorList>
    </citation>
    <scope>NUCLEOTIDE SEQUENCE</scope>
    <source>
        <strain evidence="4">TB_SE_WUR_2020</strain>
    </source>
</reference>
<organism evidence="4 5">
    <name type="scientific">Spodoptera exigua</name>
    <name type="common">Beet armyworm</name>
    <name type="synonym">Noctua fulgens</name>
    <dbReference type="NCBI Taxonomy" id="7107"/>
    <lineage>
        <taxon>Eukaryota</taxon>
        <taxon>Metazoa</taxon>
        <taxon>Ecdysozoa</taxon>
        <taxon>Arthropoda</taxon>
        <taxon>Hexapoda</taxon>
        <taxon>Insecta</taxon>
        <taxon>Pterygota</taxon>
        <taxon>Neoptera</taxon>
        <taxon>Endopterygota</taxon>
        <taxon>Lepidoptera</taxon>
        <taxon>Glossata</taxon>
        <taxon>Ditrysia</taxon>
        <taxon>Noctuoidea</taxon>
        <taxon>Noctuidae</taxon>
        <taxon>Amphipyrinae</taxon>
        <taxon>Spodoptera</taxon>
    </lineage>
</organism>
<evidence type="ECO:0000259" key="3">
    <source>
        <dbReference type="PROSITE" id="PS51006"/>
    </source>
</evidence>
<comment type="caution">
    <text evidence="2">Lacks conserved residue(s) required for the propagation of feature annotation.</text>
</comment>
<evidence type="ECO:0000256" key="2">
    <source>
        <dbReference type="PROSITE-ProRule" id="PRU00354"/>
    </source>
</evidence>
<keyword evidence="1 2" id="KW-0808">Transferase</keyword>
<sequence>MATSVLQPEDCRREHEPKHEVIDAPRLTDDERTYLLEAKERETGELPAELRDRARTELREEPALREQAFRTNETLYRETSSHQEV</sequence>
<comment type="caution">
    <text evidence="4">The sequence shown here is derived from an EMBL/GenBank/DDBJ whole genome shotgun (WGS) entry which is preliminary data.</text>
</comment>
<dbReference type="AlphaFoldDB" id="A0A922MV96"/>
<dbReference type="GO" id="GO:0016740">
    <property type="term" value="F:transferase activity"/>
    <property type="evidence" value="ECO:0007669"/>
    <property type="project" value="UniProtKB-UniRule"/>
</dbReference>
<name>A0A922MV96_SPOEX</name>
<dbReference type="InterPro" id="IPR030374">
    <property type="entry name" value="PABS"/>
</dbReference>
<evidence type="ECO:0000313" key="4">
    <source>
        <dbReference type="EMBL" id="KAH9643102.1"/>
    </source>
</evidence>
<dbReference type="PROSITE" id="PS51006">
    <property type="entry name" value="PABS_2"/>
    <property type="match status" value="1"/>
</dbReference>
<gene>
    <name evidence="4" type="ORF">HF086_005067</name>
</gene>
<keyword evidence="2" id="KW-0620">Polyamine biosynthesis</keyword>
<feature type="domain" description="PABS" evidence="3">
    <location>
        <begin position="55"/>
        <end position="85"/>
    </location>
</feature>
<evidence type="ECO:0000256" key="1">
    <source>
        <dbReference type="ARBA" id="ARBA00022679"/>
    </source>
</evidence>